<reference evidence="2" key="1">
    <citation type="submission" date="2016-11" db="EMBL/GenBank/DDBJ databases">
        <authorList>
            <person name="Varghese N."/>
            <person name="Submissions S."/>
        </authorList>
    </citation>
    <scope>NUCLEOTIDE SEQUENCE [LARGE SCALE GENOMIC DNA]</scope>
    <source>
        <strain evidence="2">DSM 22623</strain>
    </source>
</reference>
<gene>
    <name evidence="1" type="ORF">SAMN04488508_106263</name>
</gene>
<dbReference type="Proteomes" id="UP000184432">
    <property type="component" value="Unassembled WGS sequence"/>
</dbReference>
<dbReference type="EMBL" id="FQYP01000006">
    <property type="protein sequence ID" value="SHJ21088.1"/>
    <property type="molecule type" value="Genomic_DNA"/>
</dbReference>
<evidence type="ECO:0000313" key="2">
    <source>
        <dbReference type="Proteomes" id="UP000184432"/>
    </source>
</evidence>
<name>A0A1M6HFV3_9FLAO</name>
<protein>
    <submittedName>
        <fullName evidence="1">Uncharacterized protein</fullName>
    </submittedName>
</protein>
<keyword evidence="2" id="KW-1185">Reference proteome</keyword>
<organism evidence="1 2">
    <name type="scientific">Aquimarina spongiae</name>
    <dbReference type="NCBI Taxonomy" id="570521"/>
    <lineage>
        <taxon>Bacteria</taxon>
        <taxon>Pseudomonadati</taxon>
        <taxon>Bacteroidota</taxon>
        <taxon>Flavobacteriia</taxon>
        <taxon>Flavobacteriales</taxon>
        <taxon>Flavobacteriaceae</taxon>
        <taxon>Aquimarina</taxon>
    </lineage>
</organism>
<proteinExistence type="predicted"/>
<evidence type="ECO:0000313" key="1">
    <source>
        <dbReference type="EMBL" id="SHJ21088.1"/>
    </source>
</evidence>
<dbReference type="STRING" id="570521.SAMN04488508_106263"/>
<accession>A0A1M6HFV3</accession>
<dbReference type="AlphaFoldDB" id="A0A1M6HFV3"/>
<sequence length="60" mass="6949">MINKLKNLDEINLSRLKHIKFEFNSGEHIAILIDHEGYEILKGYGDSQMVALNDLHENLI</sequence>